<feature type="compositionally biased region" description="Basic and acidic residues" evidence="1">
    <location>
        <begin position="87"/>
        <end position="96"/>
    </location>
</feature>
<dbReference type="GeneID" id="36527303"/>
<sequence length="96" mass="11549">MYPFPQMQLTNQSINQSTNRYTQCFELCLRLPFRRQENSNPCTQNIGKARQTRETNADNSLKTRSEKKERNKRYQDRGKKCKIGTYTDHRRKDEQT</sequence>
<feature type="compositionally biased region" description="Basic and acidic residues" evidence="1">
    <location>
        <begin position="51"/>
        <end position="78"/>
    </location>
</feature>
<evidence type="ECO:0000256" key="1">
    <source>
        <dbReference type="SAM" id="MobiDB-lite"/>
    </source>
</evidence>
<dbReference type="Proteomes" id="UP000234585">
    <property type="component" value="Unassembled WGS sequence"/>
</dbReference>
<gene>
    <name evidence="2" type="ORF">BDW47DRAFT_89175</name>
</gene>
<name>A0A2I2FIY9_ASPCN</name>
<dbReference type="RefSeq" id="XP_024674595.1">
    <property type="nucleotide sequence ID" value="XM_024820143.1"/>
</dbReference>
<dbReference type="AlphaFoldDB" id="A0A2I2FIY9"/>
<organism evidence="2 3">
    <name type="scientific">Aspergillus candidus</name>
    <dbReference type="NCBI Taxonomy" id="41067"/>
    <lineage>
        <taxon>Eukaryota</taxon>
        <taxon>Fungi</taxon>
        <taxon>Dikarya</taxon>
        <taxon>Ascomycota</taxon>
        <taxon>Pezizomycotina</taxon>
        <taxon>Eurotiomycetes</taxon>
        <taxon>Eurotiomycetidae</taxon>
        <taxon>Eurotiales</taxon>
        <taxon>Aspergillaceae</taxon>
        <taxon>Aspergillus</taxon>
        <taxon>Aspergillus subgen. Circumdati</taxon>
    </lineage>
</organism>
<evidence type="ECO:0000313" key="3">
    <source>
        <dbReference type="Proteomes" id="UP000234585"/>
    </source>
</evidence>
<dbReference type="EMBL" id="KZ559124">
    <property type="protein sequence ID" value="PLB40583.1"/>
    <property type="molecule type" value="Genomic_DNA"/>
</dbReference>
<proteinExistence type="predicted"/>
<reference evidence="2 3" key="1">
    <citation type="submission" date="2017-12" db="EMBL/GenBank/DDBJ databases">
        <authorList>
            <consortium name="DOE Joint Genome Institute"/>
            <person name="Haridas S."/>
            <person name="Kjaerbolling I."/>
            <person name="Vesth T.C."/>
            <person name="Frisvad J.C."/>
            <person name="Nybo J.L."/>
            <person name="Theobald S."/>
            <person name="Kuo A."/>
            <person name="Bowyer P."/>
            <person name="Matsuda Y."/>
            <person name="Mondo S."/>
            <person name="Lyhne E.K."/>
            <person name="Kogle M.E."/>
            <person name="Clum A."/>
            <person name="Lipzen A."/>
            <person name="Salamov A."/>
            <person name="Ngan C.Y."/>
            <person name="Daum C."/>
            <person name="Chiniquy J."/>
            <person name="Barry K."/>
            <person name="LaButti K."/>
            <person name="Simmons B.A."/>
            <person name="Magnuson J.K."/>
            <person name="Mortensen U.H."/>
            <person name="Larsen T.O."/>
            <person name="Grigoriev I.V."/>
            <person name="Baker S.E."/>
            <person name="Andersen M.R."/>
            <person name="Nordberg H.P."/>
            <person name="Cantor M.N."/>
            <person name="Hua S.X."/>
        </authorList>
    </citation>
    <scope>NUCLEOTIDE SEQUENCE [LARGE SCALE GENOMIC DNA]</scope>
    <source>
        <strain evidence="2 3">CBS 102.13</strain>
    </source>
</reference>
<evidence type="ECO:0000313" key="2">
    <source>
        <dbReference type="EMBL" id="PLB40583.1"/>
    </source>
</evidence>
<accession>A0A2I2FIY9</accession>
<feature type="region of interest" description="Disordered" evidence="1">
    <location>
        <begin position="37"/>
        <end position="96"/>
    </location>
</feature>
<keyword evidence="3" id="KW-1185">Reference proteome</keyword>
<protein>
    <submittedName>
        <fullName evidence="2">Uncharacterized protein</fullName>
    </submittedName>
</protein>